<dbReference type="PANTHER" id="PTHR33175:SF2">
    <property type="entry name" value="INTEGRATION HOST FACTOR SUBUNIT ALPHA"/>
    <property type="match status" value="1"/>
</dbReference>
<dbReference type="KEGG" id="lrs:PX52LOC_05512"/>
<comment type="similarity">
    <text evidence="1 3">Belongs to the bacterial histone-like protein family.</text>
</comment>
<evidence type="ECO:0000313" key="6">
    <source>
        <dbReference type="Proteomes" id="UP000324974"/>
    </source>
</evidence>
<dbReference type="InterPro" id="IPR010992">
    <property type="entry name" value="IHF-like_DNA-bd_dom_sf"/>
</dbReference>
<evidence type="ECO:0000313" key="5">
    <source>
        <dbReference type="EMBL" id="QEL18487.1"/>
    </source>
</evidence>
<reference evidence="6" key="1">
    <citation type="submission" date="2019-08" db="EMBL/GenBank/DDBJ databases">
        <title>Limnoglobus roseus gen. nov., sp. nov., a novel freshwater planctomycete with a giant genome from the family Gemmataceae.</title>
        <authorList>
            <person name="Kulichevskaya I.S."/>
            <person name="Naumoff D.G."/>
            <person name="Miroshnikov K."/>
            <person name="Ivanova A."/>
            <person name="Philippov D.A."/>
            <person name="Hakobyan A."/>
            <person name="Rijpstra I.C."/>
            <person name="Sinninghe Damste J.S."/>
            <person name="Liesack W."/>
            <person name="Dedysh S.N."/>
        </authorList>
    </citation>
    <scope>NUCLEOTIDE SEQUENCE [LARGE SCALE GENOMIC DNA]</scope>
    <source>
        <strain evidence="6">PX52</strain>
    </source>
</reference>
<dbReference type="PANTHER" id="PTHR33175">
    <property type="entry name" value="DNA-BINDING PROTEIN HU"/>
    <property type="match status" value="1"/>
</dbReference>
<keyword evidence="6" id="KW-1185">Reference proteome</keyword>
<dbReference type="EMBL" id="CP042425">
    <property type="protein sequence ID" value="QEL18487.1"/>
    <property type="molecule type" value="Genomic_DNA"/>
</dbReference>
<evidence type="ECO:0000256" key="3">
    <source>
        <dbReference type="RuleBase" id="RU003939"/>
    </source>
</evidence>
<protein>
    <submittedName>
        <fullName evidence="5">Integration host factor subunit beta</fullName>
    </submittedName>
</protein>
<dbReference type="SUPFAM" id="SSF47729">
    <property type="entry name" value="IHF-like DNA-binding proteins"/>
    <property type="match status" value="1"/>
</dbReference>
<accession>A0A5C1AJY8</accession>
<sequence>MTKKEIVKSISERANLTQLKTKEIVQWTFDAIIATLVTEGRIELRNFGVFEVRQRKARKARNPRTGEAVDVQPKNVVNFQPGKEMEIEVRKAKVATKKRKTRKPAAEPVAAGANHSPTSNHADLDSEPLHETTSAESPEEIPLKPR</sequence>
<keyword evidence="2" id="KW-0238">DNA-binding</keyword>
<dbReference type="GO" id="GO:0030527">
    <property type="term" value="F:structural constituent of chromatin"/>
    <property type="evidence" value="ECO:0007669"/>
    <property type="project" value="InterPro"/>
</dbReference>
<evidence type="ECO:0000256" key="4">
    <source>
        <dbReference type="SAM" id="MobiDB-lite"/>
    </source>
</evidence>
<dbReference type="Proteomes" id="UP000324974">
    <property type="component" value="Chromosome"/>
</dbReference>
<evidence type="ECO:0000256" key="1">
    <source>
        <dbReference type="ARBA" id="ARBA00010529"/>
    </source>
</evidence>
<dbReference type="OrthoDB" id="9799835at2"/>
<feature type="region of interest" description="Disordered" evidence="4">
    <location>
        <begin position="92"/>
        <end position="146"/>
    </location>
</feature>
<dbReference type="GO" id="GO:0005829">
    <property type="term" value="C:cytosol"/>
    <property type="evidence" value="ECO:0007669"/>
    <property type="project" value="TreeGrafter"/>
</dbReference>
<organism evidence="5 6">
    <name type="scientific">Limnoglobus roseus</name>
    <dbReference type="NCBI Taxonomy" id="2598579"/>
    <lineage>
        <taxon>Bacteria</taxon>
        <taxon>Pseudomonadati</taxon>
        <taxon>Planctomycetota</taxon>
        <taxon>Planctomycetia</taxon>
        <taxon>Gemmatales</taxon>
        <taxon>Gemmataceae</taxon>
        <taxon>Limnoglobus</taxon>
    </lineage>
</organism>
<name>A0A5C1AJY8_9BACT</name>
<dbReference type="Pfam" id="PF00216">
    <property type="entry name" value="Bac_DNA_binding"/>
    <property type="match status" value="1"/>
</dbReference>
<dbReference type="SMART" id="SM00411">
    <property type="entry name" value="BHL"/>
    <property type="match status" value="1"/>
</dbReference>
<gene>
    <name evidence="5" type="ORF">PX52LOC_05512</name>
</gene>
<dbReference type="Gene3D" id="4.10.520.10">
    <property type="entry name" value="IHF-like DNA-binding proteins"/>
    <property type="match status" value="1"/>
</dbReference>
<dbReference type="PRINTS" id="PR01727">
    <property type="entry name" value="DNABINDINGHU"/>
</dbReference>
<feature type="compositionally biased region" description="Basic residues" evidence="4">
    <location>
        <begin position="92"/>
        <end position="103"/>
    </location>
</feature>
<dbReference type="RefSeq" id="WP_149112997.1">
    <property type="nucleotide sequence ID" value="NZ_CP042425.1"/>
</dbReference>
<dbReference type="CDD" id="cd13836">
    <property type="entry name" value="IHF_B"/>
    <property type="match status" value="1"/>
</dbReference>
<evidence type="ECO:0000256" key="2">
    <source>
        <dbReference type="ARBA" id="ARBA00023125"/>
    </source>
</evidence>
<dbReference type="AlphaFoldDB" id="A0A5C1AJY8"/>
<proteinExistence type="inferred from homology"/>
<dbReference type="InterPro" id="IPR000119">
    <property type="entry name" value="Hist_DNA-bd"/>
</dbReference>
<dbReference type="GO" id="GO:0003677">
    <property type="term" value="F:DNA binding"/>
    <property type="evidence" value="ECO:0007669"/>
    <property type="project" value="UniProtKB-KW"/>
</dbReference>